<dbReference type="InterPro" id="IPR009241">
    <property type="entry name" value="HigB-like"/>
</dbReference>
<gene>
    <name evidence="1" type="ORF">PTQ27_09155</name>
</gene>
<evidence type="ECO:0000313" key="2">
    <source>
        <dbReference type="Proteomes" id="UP001221909"/>
    </source>
</evidence>
<name>A0ABT5MR15_9PAST</name>
<protein>
    <submittedName>
        <fullName evidence="1">Type II toxin-antitoxin system RelE/ParE family toxin</fullName>
    </submittedName>
</protein>
<organism evidence="1 2">
    <name type="scientific">Mannheimia cairinae</name>
    <dbReference type="NCBI Taxonomy" id="3025936"/>
    <lineage>
        <taxon>Bacteria</taxon>
        <taxon>Pseudomonadati</taxon>
        <taxon>Pseudomonadota</taxon>
        <taxon>Gammaproteobacteria</taxon>
        <taxon>Pasteurellales</taxon>
        <taxon>Pasteurellaceae</taxon>
        <taxon>Mannheimia</taxon>
    </lineage>
</organism>
<dbReference type="Pfam" id="PF05973">
    <property type="entry name" value="Gp49"/>
    <property type="match status" value="1"/>
</dbReference>
<dbReference type="NCBIfam" id="TIGR02683">
    <property type="entry name" value="upstrm_HI1419"/>
    <property type="match status" value="1"/>
</dbReference>
<evidence type="ECO:0000313" key="1">
    <source>
        <dbReference type="EMBL" id="MDD0824624.1"/>
    </source>
</evidence>
<keyword evidence="2" id="KW-1185">Reference proteome</keyword>
<comment type="caution">
    <text evidence="1">The sequence shown here is derived from an EMBL/GenBank/DDBJ whole genome shotgun (WGS) entry which is preliminary data.</text>
</comment>
<dbReference type="PANTHER" id="PTHR41791:SF1">
    <property type="entry name" value="SSL7039 PROTEIN"/>
    <property type="match status" value="1"/>
</dbReference>
<proteinExistence type="predicted"/>
<sequence>MMIQIKSTTIFKQWLDDLKDLRARAKIQTRIKRLQLGNFGDVKPVGEGISELRITEGKGYRVYLKNQNGVIVILLCGGDKSTQENDIKKAKALAKELGV</sequence>
<dbReference type="PIRSF" id="PIRSF028744">
    <property type="entry name" value="Addict_mod_HI1419"/>
    <property type="match status" value="1"/>
</dbReference>
<dbReference type="RefSeq" id="WP_273748989.1">
    <property type="nucleotide sequence ID" value="NZ_JAQSJE010000009.1"/>
</dbReference>
<accession>A0ABT5MR15</accession>
<dbReference type="Proteomes" id="UP001221909">
    <property type="component" value="Unassembled WGS sequence"/>
</dbReference>
<reference evidence="1 2" key="1">
    <citation type="submission" date="2023-02" db="EMBL/GenBank/DDBJ databases">
        <title>Mannheimia cairiniae sp. nov., a novel species of Mannheimia obtained from moscovy ducks (Cairina moschata) and reclassification of Mannheimia ovis as heterotypic synonym of Mannheimia pernigra.</title>
        <authorList>
            <person name="Christensen H."/>
        </authorList>
    </citation>
    <scope>NUCLEOTIDE SEQUENCE [LARGE SCALE GENOMIC DNA]</scope>
    <source>
        <strain evidence="1 2">AT1</strain>
    </source>
</reference>
<dbReference type="PANTHER" id="PTHR41791">
    <property type="entry name" value="SSL7039 PROTEIN"/>
    <property type="match status" value="1"/>
</dbReference>
<dbReference type="InterPro" id="IPR014056">
    <property type="entry name" value="TypeIITA-like_toxin_pred"/>
</dbReference>
<dbReference type="EMBL" id="JAQSJE010000009">
    <property type="protein sequence ID" value="MDD0824624.1"/>
    <property type="molecule type" value="Genomic_DNA"/>
</dbReference>